<accession>A0A2K1ZDH9</accession>
<dbReference type="EC" id="3.2.2.6" evidence="1"/>
<dbReference type="AlphaFoldDB" id="A0A2K1ZDH9"/>
<proteinExistence type="predicted"/>
<name>A0A2K1ZDH9_POPTR</name>
<evidence type="ECO:0000256" key="4">
    <source>
        <dbReference type="ARBA" id="ARBA00047304"/>
    </source>
</evidence>
<feature type="domain" description="TIR" evidence="5">
    <location>
        <begin position="40"/>
        <end position="72"/>
    </location>
</feature>
<keyword evidence="7" id="KW-1185">Reference proteome</keyword>
<dbReference type="Pfam" id="PF01582">
    <property type="entry name" value="TIR"/>
    <property type="match status" value="1"/>
</dbReference>
<evidence type="ECO:0000313" key="6">
    <source>
        <dbReference type="EMBL" id="PNT23334.1"/>
    </source>
</evidence>
<evidence type="ECO:0000256" key="2">
    <source>
        <dbReference type="ARBA" id="ARBA00022801"/>
    </source>
</evidence>
<gene>
    <name evidence="6" type="ORF">POPTR_008G076200</name>
</gene>
<dbReference type="PANTHER" id="PTHR32009">
    <property type="entry name" value="TMV RESISTANCE PROTEIN N-LIKE"/>
    <property type="match status" value="1"/>
</dbReference>
<dbReference type="GO" id="GO:0007165">
    <property type="term" value="P:signal transduction"/>
    <property type="evidence" value="ECO:0007669"/>
    <property type="project" value="InterPro"/>
</dbReference>
<comment type="catalytic activity">
    <reaction evidence="4">
        <text>NAD(+) + H2O = ADP-D-ribose + nicotinamide + H(+)</text>
        <dbReference type="Rhea" id="RHEA:16301"/>
        <dbReference type="ChEBI" id="CHEBI:15377"/>
        <dbReference type="ChEBI" id="CHEBI:15378"/>
        <dbReference type="ChEBI" id="CHEBI:17154"/>
        <dbReference type="ChEBI" id="CHEBI:57540"/>
        <dbReference type="ChEBI" id="CHEBI:57967"/>
        <dbReference type="EC" id="3.2.2.6"/>
    </reaction>
    <physiologicalReaction direction="left-to-right" evidence="4">
        <dbReference type="Rhea" id="RHEA:16302"/>
    </physiologicalReaction>
</comment>
<dbReference type="InterPro" id="IPR000157">
    <property type="entry name" value="TIR_dom"/>
</dbReference>
<protein>
    <recommendedName>
        <fullName evidence="1">ADP-ribosyl cyclase/cyclic ADP-ribose hydrolase</fullName>
        <ecNumber evidence="1">3.2.2.6</ecNumber>
    </recommendedName>
</protein>
<keyword evidence="2" id="KW-0378">Hydrolase</keyword>
<reference evidence="6 7" key="1">
    <citation type="journal article" date="2006" name="Science">
        <title>The genome of black cottonwood, Populus trichocarpa (Torr. &amp; Gray).</title>
        <authorList>
            <person name="Tuskan G.A."/>
            <person name="Difazio S."/>
            <person name="Jansson S."/>
            <person name="Bohlmann J."/>
            <person name="Grigoriev I."/>
            <person name="Hellsten U."/>
            <person name="Putnam N."/>
            <person name="Ralph S."/>
            <person name="Rombauts S."/>
            <person name="Salamov A."/>
            <person name="Schein J."/>
            <person name="Sterck L."/>
            <person name="Aerts A."/>
            <person name="Bhalerao R.R."/>
            <person name="Bhalerao R.P."/>
            <person name="Blaudez D."/>
            <person name="Boerjan W."/>
            <person name="Brun A."/>
            <person name="Brunner A."/>
            <person name="Busov V."/>
            <person name="Campbell M."/>
            <person name="Carlson J."/>
            <person name="Chalot M."/>
            <person name="Chapman J."/>
            <person name="Chen G.L."/>
            <person name="Cooper D."/>
            <person name="Coutinho P.M."/>
            <person name="Couturier J."/>
            <person name="Covert S."/>
            <person name="Cronk Q."/>
            <person name="Cunningham R."/>
            <person name="Davis J."/>
            <person name="Degroeve S."/>
            <person name="Dejardin A."/>
            <person name="Depamphilis C."/>
            <person name="Detter J."/>
            <person name="Dirks B."/>
            <person name="Dubchak I."/>
            <person name="Duplessis S."/>
            <person name="Ehlting J."/>
            <person name="Ellis B."/>
            <person name="Gendler K."/>
            <person name="Goodstein D."/>
            <person name="Gribskov M."/>
            <person name="Grimwood J."/>
            <person name="Groover A."/>
            <person name="Gunter L."/>
            <person name="Hamberger B."/>
            <person name="Heinze B."/>
            <person name="Helariutta Y."/>
            <person name="Henrissat B."/>
            <person name="Holligan D."/>
            <person name="Holt R."/>
            <person name="Huang W."/>
            <person name="Islam-Faridi N."/>
            <person name="Jones S."/>
            <person name="Jones-Rhoades M."/>
            <person name="Jorgensen R."/>
            <person name="Joshi C."/>
            <person name="Kangasjarvi J."/>
            <person name="Karlsson J."/>
            <person name="Kelleher C."/>
            <person name="Kirkpatrick R."/>
            <person name="Kirst M."/>
            <person name="Kohler A."/>
            <person name="Kalluri U."/>
            <person name="Larimer F."/>
            <person name="Leebens-Mack J."/>
            <person name="Leple J.C."/>
            <person name="Locascio P."/>
            <person name="Lou Y."/>
            <person name="Lucas S."/>
            <person name="Martin F."/>
            <person name="Montanini B."/>
            <person name="Napoli C."/>
            <person name="Nelson D.R."/>
            <person name="Nelson C."/>
            <person name="Nieminen K."/>
            <person name="Nilsson O."/>
            <person name="Pereda V."/>
            <person name="Peter G."/>
            <person name="Philippe R."/>
            <person name="Pilate G."/>
            <person name="Poliakov A."/>
            <person name="Razumovskaya J."/>
            <person name="Richardson P."/>
            <person name="Rinaldi C."/>
            <person name="Ritland K."/>
            <person name="Rouze P."/>
            <person name="Ryaboy D."/>
            <person name="Schmutz J."/>
            <person name="Schrader J."/>
            <person name="Segerman B."/>
            <person name="Shin H."/>
            <person name="Siddiqui A."/>
            <person name="Sterky F."/>
            <person name="Terry A."/>
            <person name="Tsai C.J."/>
            <person name="Uberbacher E."/>
            <person name="Unneberg P."/>
            <person name="Vahala J."/>
            <person name="Wall K."/>
            <person name="Wessler S."/>
            <person name="Yang G."/>
            <person name="Yin T."/>
            <person name="Douglas C."/>
            <person name="Marra M."/>
            <person name="Sandberg G."/>
            <person name="Van de Peer Y."/>
            <person name="Rokhsar D."/>
        </authorList>
    </citation>
    <scope>NUCLEOTIDE SEQUENCE [LARGE SCALE GENOMIC DNA]</scope>
    <source>
        <strain evidence="7">cv. Nisqually</strain>
    </source>
</reference>
<evidence type="ECO:0000259" key="5">
    <source>
        <dbReference type="PROSITE" id="PS50104"/>
    </source>
</evidence>
<dbReference type="EMBL" id="CM009297">
    <property type="protein sequence ID" value="PNT23334.1"/>
    <property type="molecule type" value="Genomic_DNA"/>
</dbReference>
<organism evidence="6 7">
    <name type="scientific">Populus trichocarpa</name>
    <name type="common">Western balsam poplar</name>
    <name type="synonym">Populus balsamifera subsp. trichocarpa</name>
    <dbReference type="NCBI Taxonomy" id="3694"/>
    <lineage>
        <taxon>Eukaryota</taxon>
        <taxon>Viridiplantae</taxon>
        <taxon>Streptophyta</taxon>
        <taxon>Embryophyta</taxon>
        <taxon>Tracheophyta</taxon>
        <taxon>Spermatophyta</taxon>
        <taxon>Magnoliopsida</taxon>
        <taxon>eudicotyledons</taxon>
        <taxon>Gunneridae</taxon>
        <taxon>Pentapetalae</taxon>
        <taxon>rosids</taxon>
        <taxon>fabids</taxon>
        <taxon>Malpighiales</taxon>
        <taxon>Salicaceae</taxon>
        <taxon>Saliceae</taxon>
        <taxon>Populus</taxon>
    </lineage>
</organism>
<dbReference type="InParanoid" id="A0A2K1ZDH9"/>
<dbReference type="Gene3D" id="3.40.50.10140">
    <property type="entry name" value="Toll/interleukin-1 receptor homology (TIR) domain"/>
    <property type="match status" value="1"/>
</dbReference>
<dbReference type="PROSITE" id="PS50104">
    <property type="entry name" value="TIR"/>
    <property type="match status" value="1"/>
</dbReference>
<dbReference type="PANTHER" id="PTHR32009:SF39">
    <property type="entry name" value="TIR DOMAIN-CONTAINING PROTEIN"/>
    <property type="match status" value="1"/>
</dbReference>
<evidence type="ECO:0000256" key="3">
    <source>
        <dbReference type="ARBA" id="ARBA00023027"/>
    </source>
</evidence>
<evidence type="ECO:0000256" key="1">
    <source>
        <dbReference type="ARBA" id="ARBA00011982"/>
    </source>
</evidence>
<evidence type="ECO:0000313" key="7">
    <source>
        <dbReference type="Proteomes" id="UP000006729"/>
    </source>
</evidence>
<sequence length="72" mass="8466">MLCHYVFNFYTTEACKLFFMATRDIEQASSSASSSSSRKWRYDVFLNFRGKDTRKNFTDHLYAALLGRGSRY</sequence>
<dbReference type="Proteomes" id="UP000006729">
    <property type="component" value="Chromosome 8"/>
</dbReference>
<dbReference type="SUPFAM" id="SSF52200">
    <property type="entry name" value="Toll/Interleukin receptor TIR domain"/>
    <property type="match status" value="1"/>
</dbReference>
<dbReference type="GO" id="GO:0061809">
    <property type="term" value="F:NAD+ nucleosidase activity, cyclic ADP-ribose generating"/>
    <property type="evidence" value="ECO:0007669"/>
    <property type="project" value="UniProtKB-EC"/>
</dbReference>
<dbReference type="InterPro" id="IPR035897">
    <property type="entry name" value="Toll_tir_struct_dom_sf"/>
</dbReference>
<keyword evidence="3" id="KW-0520">NAD</keyword>